<dbReference type="Pfam" id="PF13349">
    <property type="entry name" value="DUF4097"/>
    <property type="match status" value="1"/>
</dbReference>
<protein>
    <submittedName>
        <fullName evidence="2">DUF4097 family beta strand repeat-containing protein</fullName>
    </submittedName>
</protein>
<evidence type="ECO:0000259" key="1">
    <source>
        <dbReference type="Pfam" id="PF13349"/>
    </source>
</evidence>
<sequence>MQTFATPAPIAAVVTVPAARIEVAAADRADTTVEIRPANPGNSRDVRAAEEITAVCADGALRITAPEAKHQAFGSSGSVEITVGLPAGSGLEVTAAAGELRAAGPLGDVVVESARGPVRLDEAASARIVLQDGAITIGRLAGGGELVTQRGDLTVSEAVGGKLVLNTQKGDITVTAAAGASASLDAGTGYGRVTNTLKNDGSTPALAIAATTSYGDIAARGL</sequence>
<accession>A0AAU8ITI7</accession>
<gene>
    <name evidence="2" type="ORF">ABII15_15945</name>
</gene>
<evidence type="ECO:0000313" key="2">
    <source>
        <dbReference type="EMBL" id="XCJ71369.1"/>
    </source>
</evidence>
<proteinExistence type="predicted"/>
<dbReference type="EMBL" id="CP159534">
    <property type="protein sequence ID" value="XCJ71369.1"/>
    <property type="molecule type" value="Genomic_DNA"/>
</dbReference>
<dbReference type="AlphaFoldDB" id="A0AAU8ITI7"/>
<dbReference type="RefSeq" id="WP_353942982.1">
    <property type="nucleotide sequence ID" value="NZ_CP159534.1"/>
</dbReference>
<organism evidence="2">
    <name type="scientific">Streptomyces tabacisoli</name>
    <dbReference type="NCBI Taxonomy" id="3156398"/>
    <lineage>
        <taxon>Bacteria</taxon>
        <taxon>Bacillati</taxon>
        <taxon>Actinomycetota</taxon>
        <taxon>Actinomycetes</taxon>
        <taxon>Kitasatosporales</taxon>
        <taxon>Streptomycetaceae</taxon>
        <taxon>Streptomyces</taxon>
    </lineage>
</organism>
<name>A0AAU8ITI7_9ACTN</name>
<reference evidence="2" key="1">
    <citation type="submission" date="2024-06" db="EMBL/GenBank/DDBJ databases">
        <title>Streptomyces sp. strain HUAS MG91 genome sequences.</title>
        <authorList>
            <person name="Mo P."/>
        </authorList>
    </citation>
    <scope>NUCLEOTIDE SEQUENCE</scope>
    <source>
        <strain evidence="2">HUAS MG91</strain>
    </source>
</reference>
<dbReference type="KEGG" id="stac:ABII15_15945"/>
<dbReference type="InterPro" id="IPR025164">
    <property type="entry name" value="Toastrack_DUF4097"/>
</dbReference>
<feature type="domain" description="DUF4097" evidence="1">
    <location>
        <begin position="15"/>
        <end position="218"/>
    </location>
</feature>